<feature type="domain" description="Protein kinase" evidence="3">
    <location>
        <begin position="61"/>
        <end position="315"/>
    </location>
</feature>
<accession>A0A914NK19</accession>
<evidence type="ECO:0000256" key="1">
    <source>
        <dbReference type="PROSITE-ProRule" id="PRU10141"/>
    </source>
</evidence>
<dbReference type="GO" id="GO:0005634">
    <property type="term" value="C:nucleus"/>
    <property type="evidence" value="ECO:0007669"/>
    <property type="project" value="TreeGrafter"/>
</dbReference>
<dbReference type="Gene3D" id="1.10.510.10">
    <property type="entry name" value="Transferase(Phosphotransferase) domain 1"/>
    <property type="match status" value="1"/>
</dbReference>
<evidence type="ECO:0000259" key="3">
    <source>
        <dbReference type="PROSITE" id="PS50011"/>
    </source>
</evidence>
<keyword evidence="1" id="KW-0547">Nucleotide-binding</keyword>
<keyword evidence="1" id="KW-0067">ATP-binding</keyword>
<dbReference type="SMART" id="SM00220">
    <property type="entry name" value="S_TKc"/>
    <property type="match status" value="1"/>
</dbReference>
<evidence type="ECO:0000313" key="5">
    <source>
        <dbReference type="WBParaSite" id="Minc3s05624g38548"/>
    </source>
</evidence>
<evidence type="ECO:0000256" key="2">
    <source>
        <dbReference type="SAM" id="SignalP"/>
    </source>
</evidence>
<dbReference type="SUPFAM" id="SSF56112">
    <property type="entry name" value="Protein kinase-like (PK-like)"/>
    <property type="match status" value="1"/>
</dbReference>
<dbReference type="GO" id="GO:0005737">
    <property type="term" value="C:cytoplasm"/>
    <property type="evidence" value="ECO:0007669"/>
    <property type="project" value="TreeGrafter"/>
</dbReference>
<dbReference type="WBParaSite" id="Minc3s05624g38548">
    <property type="protein sequence ID" value="Minc3s05624g38548"/>
    <property type="gene ID" value="Minc3s05624g38548"/>
</dbReference>
<dbReference type="GO" id="GO:0005524">
    <property type="term" value="F:ATP binding"/>
    <property type="evidence" value="ECO:0007669"/>
    <property type="project" value="UniProtKB-UniRule"/>
</dbReference>
<sequence>MDIHLLIFLLVVNLILLNSSVADYTDSESSDDEQSSQFRCRHGREFDQNVTTQVGTIELNTNTKHRIGDGGFGNTYHAYWPNGNRCVALKISNMETTKRRNAVINEVRILQQFSDWNESQSRIIKIYGYEEDKDTENMYTVMELGGKSLANYFHEKKKNIHNHDYFLVKNILQAAALAIKQLLHDSNGIHLDIKADNFIIALKEGQLQMQTNPLKCKLIDFNTSVFLGNERDADLSSTTKDFMAPEIRGNNNSNISQKVDIWAFGLMGYELLHKELPKYSSWFKYKDIDKVLKKYRKNNEHNTDLDNIIKVNSIV</sequence>
<dbReference type="Proteomes" id="UP000887563">
    <property type="component" value="Unplaced"/>
</dbReference>
<feature type="signal peptide" evidence="2">
    <location>
        <begin position="1"/>
        <end position="22"/>
    </location>
</feature>
<evidence type="ECO:0000313" key="4">
    <source>
        <dbReference type="Proteomes" id="UP000887563"/>
    </source>
</evidence>
<dbReference type="PROSITE" id="PS50011">
    <property type="entry name" value="PROTEIN_KINASE_DOM"/>
    <property type="match status" value="1"/>
</dbReference>
<dbReference type="InterPro" id="IPR017441">
    <property type="entry name" value="Protein_kinase_ATP_BS"/>
</dbReference>
<dbReference type="InterPro" id="IPR011009">
    <property type="entry name" value="Kinase-like_dom_sf"/>
</dbReference>
<organism evidence="4 5">
    <name type="scientific">Meloidogyne incognita</name>
    <name type="common">Southern root-knot nematode worm</name>
    <name type="synonym">Oxyuris incognita</name>
    <dbReference type="NCBI Taxonomy" id="6306"/>
    <lineage>
        <taxon>Eukaryota</taxon>
        <taxon>Metazoa</taxon>
        <taxon>Ecdysozoa</taxon>
        <taxon>Nematoda</taxon>
        <taxon>Chromadorea</taxon>
        <taxon>Rhabditida</taxon>
        <taxon>Tylenchina</taxon>
        <taxon>Tylenchomorpha</taxon>
        <taxon>Tylenchoidea</taxon>
        <taxon>Meloidogynidae</taxon>
        <taxon>Meloidogyninae</taxon>
        <taxon>Meloidogyne</taxon>
        <taxon>Meloidogyne incognita group</taxon>
    </lineage>
</organism>
<proteinExistence type="predicted"/>
<dbReference type="GO" id="GO:0004674">
    <property type="term" value="F:protein serine/threonine kinase activity"/>
    <property type="evidence" value="ECO:0007669"/>
    <property type="project" value="TreeGrafter"/>
</dbReference>
<dbReference type="PROSITE" id="PS00107">
    <property type="entry name" value="PROTEIN_KINASE_ATP"/>
    <property type="match status" value="1"/>
</dbReference>
<dbReference type="Gene3D" id="3.30.200.20">
    <property type="entry name" value="Phosphorylase Kinase, domain 1"/>
    <property type="match status" value="1"/>
</dbReference>
<dbReference type="GO" id="GO:0044773">
    <property type="term" value="P:mitotic DNA damage checkpoint signaling"/>
    <property type="evidence" value="ECO:0007669"/>
    <property type="project" value="TreeGrafter"/>
</dbReference>
<dbReference type="InterPro" id="IPR000719">
    <property type="entry name" value="Prot_kinase_dom"/>
</dbReference>
<keyword evidence="4" id="KW-1185">Reference proteome</keyword>
<reference evidence="5" key="1">
    <citation type="submission" date="2022-11" db="UniProtKB">
        <authorList>
            <consortium name="WormBaseParasite"/>
        </authorList>
    </citation>
    <scope>IDENTIFICATION</scope>
</reference>
<feature type="binding site" evidence="1">
    <location>
        <position position="90"/>
    </location>
    <ligand>
        <name>ATP</name>
        <dbReference type="ChEBI" id="CHEBI:30616"/>
    </ligand>
</feature>
<dbReference type="AlphaFoldDB" id="A0A914NK19"/>
<keyword evidence="2" id="KW-0732">Signal</keyword>
<name>A0A914NK19_MELIC</name>
<dbReference type="Pfam" id="PF00069">
    <property type="entry name" value="Pkinase"/>
    <property type="match status" value="1"/>
</dbReference>
<dbReference type="CDD" id="cd00180">
    <property type="entry name" value="PKc"/>
    <property type="match status" value="1"/>
</dbReference>
<protein>
    <submittedName>
        <fullName evidence="5">Protein kinase domain-containing protein</fullName>
    </submittedName>
</protein>
<feature type="chain" id="PRO_5036791316" evidence="2">
    <location>
        <begin position="23"/>
        <end position="315"/>
    </location>
</feature>
<dbReference type="PANTHER" id="PTHR44167">
    <property type="entry name" value="OVARIAN-SPECIFIC SERINE/THREONINE-PROTEIN KINASE LOK-RELATED"/>
    <property type="match status" value="1"/>
</dbReference>
<dbReference type="PANTHER" id="PTHR44167:SF24">
    <property type="entry name" value="SERINE_THREONINE-PROTEIN KINASE CHK2"/>
    <property type="match status" value="1"/>
</dbReference>